<organism evidence="1 2">
    <name type="scientific">Pseudomonas syringae pv. pisi str. 1704B</name>
    <dbReference type="NCBI Taxonomy" id="629263"/>
    <lineage>
        <taxon>Bacteria</taxon>
        <taxon>Pseudomonadati</taxon>
        <taxon>Pseudomonadota</taxon>
        <taxon>Gammaproteobacteria</taxon>
        <taxon>Pseudomonadales</taxon>
        <taxon>Pseudomonadaceae</taxon>
        <taxon>Pseudomonas</taxon>
        <taxon>Pseudomonas syringae</taxon>
    </lineage>
</organism>
<evidence type="ECO:0000313" key="2">
    <source>
        <dbReference type="Proteomes" id="UP000004986"/>
    </source>
</evidence>
<name>F3GQV1_PSESJ</name>
<accession>F3GQV1</accession>
<reference evidence="1 2" key="1">
    <citation type="journal article" date="2011" name="PLoS Pathog.">
        <title>Dynamic evolution of pathogenicity revealed by sequencing and comparative genomics of 19 Pseudomonas syringae isolates.</title>
        <authorList>
            <person name="Baltrus D.A."/>
            <person name="Nishimura M.T."/>
            <person name="Romanchuk A."/>
            <person name="Chang J.H."/>
            <person name="Mukhtar M.S."/>
            <person name="Cherkis K."/>
            <person name="Roach J."/>
            <person name="Grant S.R."/>
            <person name="Jones C.D."/>
            <person name="Dangl J.L."/>
        </authorList>
    </citation>
    <scope>NUCLEOTIDE SEQUENCE [LARGE SCALE GENOMIC DNA]</scope>
    <source>
        <strain evidence="1 2">1704B</strain>
    </source>
</reference>
<sequence length="26" mass="2879">MHWMILAAALAISTTSQAASIYKWVD</sequence>
<dbReference type="EMBL" id="AEAI01004289">
    <property type="protein sequence ID" value="EGH49454.1"/>
    <property type="molecule type" value="Genomic_DNA"/>
</dbReference>
<protein>
    <submittedName>
        <fullName evidence="1">Uncharacterized protein</fullName>
    </submittedName>
</protein>
<feature type="non-terminal residue" evidence="1">
    <location>
        <position position="26"/>
    </location>
</feature>
<keyword evidence="2" id="KW-1185">Reference proteome</keyword>
<gene>
    <name evidence="1" type="ORF">PSYPI_46604</name>
</gene>
<comment type="caution">
    <text evidence="1">The sequence shown here is derived from an EMBL/GenBank/DDBJ whole genome shotgun (WGS) entry which is preliminary data.</text>
</comment>
<dbReference type="AlphaFoldDB" id="F3GQV1"/>
<dbReference type="HOGENOM" id="CLU_3418059_0_0_6"/>
<evidence type="ECO:0000313" key="1">
    <source>
        <dbReference type="EMBL" id="EGH49454.1"/>
    </source>
</evidence>
<proteinExistence type="predicted"/>
<dbReference type="Proteomes" id="UP000004986">
    <property type="component" value="Unassembled WGS sequence"/>
</dbReference>